<reference evidence="2 3" key="1">
    <citation type="submission" date="2020-07" db="EMBL/GenBank/DDBJ databases">
        <title>Novel species isolated from subtropical streams in China.</title>
        <authorList>
            <person name="Lu H."/>
        </authorList>
    </citation>
    <scope>NUCLEOTIDE SEQUENCE [LARGE SCALE GENOMIC DNA]</scope>
    <source>
        <strain evidence="2 3">FT3S</strain>
    </source>
</reference>
<protein>
    <submittedName>
        <fullName evidence="2">PEP-CTERM sorting domain-containing protein</fullName>
    </submittedName>
</protein>
<evidence type="ECO:0000313" key="3">
    <source>
        <dbReference type="Proteomes" id="UP000566711"/>
    </source>
</evidence>
<sequence length="124" mass="13010">MVEGNLSGTGYSGGWIPPYGTDGFNSGAWFAADMSVGALHQGVSASGGNNWVWQPDAYDSSLDGQTLRLTIKNTGNTDKNYWLNLSGDAVATETLAPVPEPSTYAMLGAGLLLLGATARRRRQG</sequence>
<accession>A0A7W2EMN0</accession>
<name>A0A7W2EMN0_9BURK</name>
<proteinExistence type="predicted"/>
<organism evidence="2 3">
    <name type="scientific">Rugamonas fusca</name>
    <dbReference type="NCBI Taxonomy" id="2758568"/>
    <lineage>
        <taxon>Bacteria</taxon>
        <taxon>Pseudomonadati</taxon>
        <taxon>Pseudomonadota</taxon>
        <taxon>Betaproteobacteria</taxon>
        <taxon>Burkholderiales</taxon>
        <taxon>Oxalobacteraceae</taxon>
        <taxon>Telluria group</taxon>
        <taxon>Rugamonas</taxon>
    </lineage>
</organism>
<comment type="caution">
    <text evidence="2">The sequence shown here is derived from an EMBL/GenBank/DDBJ whole genome shotgun (WGS) entry which is preliminary data.</text>
</comment>
<dbReference type="Pfam" id="PF07589">
    <property type="entry name" value="PEP-CTERM"/>
    <property type="match status" value="1"/>
</dbReference>
<feature type="domain" description="Ice-binding protein C-terminal" evidence="1">
    <location>
        <begin position="97"/>
        <end position="122"/>
    </location>
</feature>
<dbReference type="InterPro" id="IPR013424">
    <property type="entry name" value="Ice-binding_C"/>
</dbReference>
<dbReference type="EMBL" id="JACEZS010000034">
    <property type="protein sequence ID" value="MBA5608560.1"/>
    <property type="molecule type" value="Genomic_DNA"/>
</dbReference>
<dbReference type="AlphaFoldDB" id="A0A7W2EMN0"/>
<evidence type="ECO:0000259" key="1">
    <source>
        <dbReference type="Pfam" id="PF07589"/>
    </source>
</evidence>
<keyword evidence="3" id="KW-1185">Reference proteome</keyword>
<dbReference type="Proteomes" id="UP000566711">
    <property type="component" value="Unassembled WGS sequence"/>
</dbReference>
<gene>
    <name evidence="2" type="ORF">H3H36_24750</name>
</gene>
<evidence type="ECO:0000313" key="2">
    <source>
        <dbReference type="EMBL" id="MBA5608560.1"/>
    </source>
</evidence>
<dbReference type="NCBIfam" id="TIGR02595">
    <property type="entry name" value="PEP_CTERM"/>
    <property type="match status" value="1"/>
</dbReference>